<dbReference type="RefSeq" id="WP_181752490.1">
    <property type="nucleotide sequence ID" value="NZ_JACEIQ010000013.1"/>
</dbReference>
<protein>
    <submittedName>
        <fullName evidence="1">YheC/YheD family protein</fullName>
    </submittedName>
</protein>
<dbReference type="Pfam" id="PF14398">
    <property type="entry name" value="ATPgrasp_YheCD"/>
    <property type="match status" value="1"/>
</dbReference>
<sequence length="441" mass="49752">MKVPKAGWLSLGRNEKPLVFVPLKRYQKHRYPGMLPVVLGVDTPLKMAVRNESSKESSPLYTPARIKQVAEQQYKVGPFIAILTTDGGHPFHGNQYNFADLIRTGRTMGVTVFVLTPGGLKSGESMVHGYLLDHRSSKTRWIPAKMPMPNVIYNRIPNRKSEQRKEVQEAIRKLQKTPGVHLFNPSFFDKWTLYKHLLASEEFKSIVPDSTRLDNLRTLQQMSAKYPILYLKPVAGKAGIGMMRITGRKQGYELIYQSMRGKKKLTNLSLASLWPKIQTLCQKRSYVIQQGIPLALYRGSPFDVRMLLQKNGEGVWTFTGAGIRVAGKSAISTHVPMGGRIENIHVVLTEVFGAQKDEVYGRIEEIGLAIARFIEAKQLSKLGEMSIDLGVEKNGRMWFFEANAKPMKFDEPEIRSCSLRRLIQYCLYLSGYKQSSGGAVS</sequence>
<evidence type="ECO:0000313" key="1">
    <source>
        <dbReference type="EMBL" id="MBA4495249.1"/>
    </source>
</evidence>
<evidence type="ECO:0000313" key="2">
    <source>
        <dbReference type="Proteomes" id="UP000535491"/>
    </source>
</evidence>
<proteinExistence type="predicted"/>
<dbReference type="InterPro" id="IPR026838">
    <property type="entry name" value="YheC/D"/>
</dbReference>
<gene>
    <name evidence="1" type="ORF">H1191_13130</name>
</gene>
<dbReference type="SUPFAM" id="SSF56059">
    <property type="entry name" value="Glutathione synthetase ATP-binding domain-like"/>
    <property type="match status" value="1"/>
</dbReference>
<keyword evidence="2" id="KW-1185">Reference proteome</keyword>
<accession>A0A7W1WSH6</accession>
<dbReference type="EMBL" id="JACEIQ010000013">
    <property type="protein sequence ID" value="MBA4495249.1"/>
    <property type="molecule type" value="Genomic_DNA"/>
</dbReference>
<reference evidence="1 2" key="1">
    <citation type="submission" date="2020-07" db="EMBL/GenBank/DDBJ databases">
        <authorList>
            <person name="Feng H."/>
        </authorList>
    </citation>
    <scope>NUCLEOTIDE SEQUENCE [LARGE SCALE GENOMIC DNA]</scope>
    <source>
        <strain evidence="2">s-10</strain>
    </source>
</reference>
<dbReference type="Proteomes" id="UP000535491">
    <property type="component" value="Unassembled WGS sequence"/>
</dbReference>
<organism evidence="1 2">
    <name type="scientific">Paenactinomyces guangxiensis</name>
    <dbReference type="NCBI Taxonomy" id="1490290"/>
    <lineage>
        <taxon>Bacteria</taxon>
        <taxon>Bacillati</taxon>
        <taxon>Bacillota</taxon>
        <taxon>Bacilli</taxon>
        <taxon>Bacillales</taxon>
        <taxon>Thermoactinomycetaceae</taxon>
        <taxon>Paenactinomyces</taxon>
    </lineage>
</organism>
<dbReference type="AlphaFoldDB" id="A0A7W1WSH6"/>
<comment type="caution">
    <text evidence="1">The sequence shown here is derived from an EMBL/GenBank/DDBJ whole genome shotgun (WGS) entry which is preliminary data.</text>
</comment>
<name>A0A7W1WSH6_9BACL</name>